<accession>A0A382PXT0</accession>
<sequence length="32" mass="3778">MHKFEIFPSKIPIDITEATYPRSFENVILVEL</sequence>
<reference evidence="1" key="1">
    <citation type="submission" date="2018-05" db="EMBL/GenBank/DDBJ databases">
        <authorList>
            <person name="Lanie J.A."/>
            <person name="Ng W.-L."/>
            <person name="Kazmierczak K.M."/>
            <person name="Andrzejewski T.M."/>
            <person name="Davidsen T.M."/>
            <person name="Wayne K.J."/>
            <person name="Tettelin H."/>
            <person name="Glass J.I."/>
            <person name="Rusch D."/>
            <person name="Podicherti R."/>
            <person name="Tsui H.-C.T."/>
            <person name="Winkler M.E."/>
        </authorList>
    </citation>
    <scope>NUCLEOTIDE SEQUENCE</scope>
</reference>
<dbReference type="EMBL" id="UINC01109759">
    <property type="protein sequence ID" value="SVC76791.1"/>
    <property type="molecule type" value="Genomic_DNA"/>
</dbReference>
<organism evidence="1">
    <name type="scientific">marine metagenome</name>
    <dbReference type="NCBI Taxonomy" id="408172"/>
    <lineage>
        <taxon>unclassified sequences</taxon>
        <taxon>metagenomes</taxon>
        <taxon>ecological metagenomes</taxon>
    </lineage>
</organism>
<gene>
    <name evidence="1" type="ORF">METZ01_LOCUS329645</name>
</gene>
<protein>
    <submittedName>
        <fullName evidence="1">Uncharacterized protein</fullName>
    </submittedName>
</protein>
<dbReference type="AlphaFoldDB" id="A0A382PXT0"/>
<evidence type="ECO:0000313" key="1">
    <source>
        <dbReference type="EMBL" id="SVC76791.1"/>
    </source>
</evidence>
<proteinExistence type="predicted"/>
<name>A0A382PXT0_9ZZZZ</name>